<proteinExistence type="predicted"/>
<accession>A0A1B1BG06</accession>
<keyword evidence="2" id="KW-1185">Reference proteome</keyword>
<name>A0A1B1BG06_9MICO</name>
<sequence length="69" mass="7142">MQYSSQAAEIQLAAQPVSTSRGQGSIALAQGMSRKSVLAVFDAAEKASIGNDCHAGRSEAEVYSPGRSI</sequence>
<evidence type="ECO:0000313" key="1">
    <source>
        <dbReference type="EMBL" id="ANP71453.1"/>
    </source>
</evidence>
<dbReference type="AlphaFoldDB" id="A0A1B1BG06"/>
<reference evidence="1 2" key="1">
    <citation type="submission" date="2016-06" db="EMBL/GenBank/DDBJ databases">
        <title>Genome sequencing of Cryobacterium arcticum PAMC 27867.</title>
        <authorList>
            <person name="Lee J."/>
            <person name="Kim O.-S."/>
        </authorList>
    </citation>
    <scope>NUCLEOTIDE SEQUENCE [LARGE SCALE GENOMIC DNA]</scope>
    <source>
        <strain evidence="1 2">PAMC 27867</strain>
    </source>
</reference>
<gene>
    <name evidence="1" type="ORF">PA27867_0482</name>
</gene>
<dbReference type="EMBL" id="CP016282">
    <property type="protein sequence ID" value="ANP71453.1"/>
    <property type="molecule type" value="Genomic_DNA"/>
</dbReference>
<dbReference type="Proteomes" id="UP000092582">
    <property type="component" value="Chromosome 1"/>
</dbReference>
<dbReference type="KEGG" id="cart:PA27867_0482"/>
<protein>
    <submittedName>
        <fullName evidence="1">Uncharacterized protein</fullName>
    </submittedName>
</protein>
<evidence type="ECO:0000313" key="2">
    <source>
        <dbReference type="Proteomes" id="UP000092582"/>
    </source>
</evidence>
<organism evidence="1 2">
    <name type="scientific">Cryobacterium arcticum</name>
    <dbReference type="NCBI Taxonomy" id="670052"/>
    <lineage>
        <taxon>Bacteria</taxon>
        <taxon>Bacillati</taxon>
        <taxon>Actinomycetota</taxon>
        <taxon>Actinomycetes</taxon>
        <taxon>Micrococcales</taxon>
        <taxon>Microbacteriaceae</taxon>
        <taxon>Cryobacterium</taxon>
    </lineage>
</organism>